<accession>A0ACB7J7E6</accession>
<dbReference type="EMBL" id="WQMT02000002">
    <property type="protein sequence ID" value="KAG9225900.1"/>
    <property type="molecule type" value="Genomic_DNA"/>
</dbReference>
<proteinExistence type="predicted"/>
<keyword evidence="2" id="KW-1185">Reference proteome</keyword>
<evidence type="ECO:0000313" key="1">
    <source>
        <dbReference type="EMBL" id="KAG9225900.1"/>
    </source>
</evidence>
<name>A0ACB7J7E6_PLECO</name>
<sequence length="428" mass="46924">MSLVRSLNQLLNALDLPFVIETPTDLTPSLLLAILASILCEPIHAIHGPDEASFDDTIVTLTDLSQSHDTLPAFKVKQMKVLLGVLNEVLPVDVCLSDVDPRRLAKGEWEEVKFVGELFVWLGKKLGRITGGASDDKAVSSEDAHARRGLKNGSPNRWRGGTTRQTRRPPSPTYTTSTNNSFNPTNLSMRSFTSSRIEIETVTSPPSTSQSVETAVPDHQGDVLGELESPTANTSTSHRPWCIHELTVEPTDIIPVYSPTGTSFCRPASPFSEDGFQEAGASSWDAPIALPDVFSTELTMCHCSSSIYPHPRPATQIRELSRVDQRTPNASPRRHEVRHEGYISYADEDSELSWFEANRHLRSQSIDFGDLPQTPRRRRQVDEGRLPSSQRSTPNVAQRIKLLEERAALLAQLALAHARAGAGAGAGA</sequence>
<evidence type="ECO:0000313" key="2">
    <source>
        <dbReference type="Proteomes" id="UP000824881"/>
    </source>
</evidence>
<organism evidence="1 2">
    <name type="scientific">Pleurotus cornucopiae</name>
    <name type="common">Cornucopia mushroom</name>
    <dbReference type="NCBI Taxonomy" id="5321"/>
    <lineage>
        <taxon>Eukaryota</taxon>
        <taxon>Fungi</taxon>
        <taxon>Dikarya</taxon>
        <taxon>Basidiomycota</taxon>
        <taxon>Agaricomycotina</taxon>
        <taxon>Agaricomycetes</taxon>
        <taxon>Agaricomycetidae</taxon>
        <taxon>Agaricales</taxon>
        <taxon>Pleurotineae</taxon>
        <taxon>Pleurotaceae</taxon>
        <taxon>Pleurotus</taxon>
    </lineage>
</organism>
<dbReference type="Proteomes" id="UP000824881">
    <property type="component" value="Unassembled WGS sequence"/>
</dbReference>
<gene>
    <name evidence="1" type="ORF">CCMSSC00406_0006478</name>
</gene>
<reference evidence="1 2" key="1">
    <citation type="journal article" date="2021" name="Appl. Environ. Microbiol.">
        <title>Genetic linkage and physical mapping for an oyster mushroom Pleurotus cornucopiae and QTL analysis for the trait cap color.</title>
        <authorList>
            <person name="Zhang Y."/>
            <person name="Gao W."/>
            <person name="Sonnenberg A."/>
            <person name="Chen Q."/>
            <person name="Zhang J."/>
            <person name="Huang C."/>
        </authorList>
    </citation>
    <scope>NUCLEOTIDE SEQUENCE [LARGE SCALE GENOMIC DNA]</scope>
    <source>
        <strain evidence="1">CCMSSC00406</strain>
    </source>
</reference>
<protein>
    <submittedName>
        <fullName evidence="1">Uncharacterized protein</fullName>
    </submittedName>
</protein>
<comment type="caution">
    <text evidence="1">The sequence shown here is derived from an EMBL/GenBank/DDBJ whole genome shotgun (WGS) entry which is preliminary data.</text>
</comment>